<feature type="domain" description="Pirin N-terminal" evidence="3">
    <location>
        <begin position="42"/>
        <end position="113"/>
    </location>
</feature>
<dbReference type="InterPro" id="IPR012093">
    <property type="entry name" value="Pirin"/>
</dbReference>
<evidence type="ECO:0000313" key="5">
    <source>
        <dbReference type="EMBL" id="MDR6840981.1"/>
    </source>
</evidence>
<protein>
    <submittedName>
        <fullName evidence="5">Redox-sensitive bicupin YhaK (Pirin superfamily)</fullName>
    </submittedName>
</protein>
<dbReference type="InterPro" id="IPR008778">
    <property type="entry name" value="Pirin_C_dom"/>
</dbReference>
<comment type="similarity">
    <text evidence="1 2">Belongs to the pirin family.</text>
</comment>
<proteinExistence type="inferred from homology"/>
<dbReference type="Gene3D" id="2.60.120.10">
    <property type="entry name" value="Jelly Rolls"/>
    <property type="match status" value="2"/>
</dbReference>
<dbReference type="Pfam" id="PF05726">
    <property type="entry name" value="Pirin_C"/>
    <property type="match status" value="1"/>
</dbReference>
<name>A0ABU1RQE4_9GAMM</name>
<sequence>MTTIARMQRANRGSHFRAYRLDSSDPALIDPFLGIDHAWMSAPTFPPHPHAGFSAVTYLFLDSETGIANRDSQGNRMLIQPGGLHWTAAGRGVIHEENPTVTDSTAHLLQIFVNLPRERQNATPFALSLDPQEVPVIERPGVRVRVPFGNFGGVQSPLTPPTEVTLLDISLEADSELELPLAAGQRALVMPIFGGAEIDGVSFGLDDLSVPILPATTEAATYKLVAKAGGTKVAVFIGEPLRQPVFSNGPMAFVSQENLLAATAAYQLGGFGRL</sequence>
<gene>
    <name evidence="5" type="ORF">J2W94_001245</name>
</gene>
<dbReference type="InterPro" id="IPR011051">
    <property type="entry name" value="RmlC_Cupin_sf"/>
</dbReference>
<dbReference type="Pfam" id="PF02678">
    <property type="entry name" value="Pirin"/>
    <property type="match status" value="1"/>
</dbReference>
<dbReference type="RefSeq" id="WP_310091193.1">
    <property type="nucleotide sequence ID" value="NZ_JAVDTT010000001.1"/>
</dbReference>
<evidence type="ECO:0000256" key="2">
    <source>
        <dbReference type="RuleBase" id="RU003457"/>
    </source>
</evidence>
<dbReference type="InterPro" id="IPR003829">
    <property type="entry name" value="Pirin_N_dom"/>
</dbReference>
<evidence type="ECO:0000256" key="1">
    <source>
        <dbReference type="ARBA" id="ARBA00008416"/>
    </source>
</evidence>
<keyword evidence="6" id="KW-1185">Reference proteome</keyword>
<dbReference type="InterPro" id="IPR014710">
    <property type="entry name" value="RmlC-like_jellyroll"/>
</dbReference>
<dbReference type="PIRSF" id="PIRSF006232">
    <property type="entry name" value="Pirin"/>
    <property type="match status" value="1"/>
</dbReference>
<evidence type="ECO:0000259" key="3">
    <source>
        <dbReference type="Pfam" id="PF02678"/>
    </source>
</evidence>
<dbReference type="Proteomes" id="UP001254759">
    <property type="component" value="Unassembled WGS sequence"/>
</dbReference>
<evidence type="ECO:0000259" key="4">
    <source>
        <dbReference type="Pfam" id="PF05726"/>
    </source>
</evidence>
<dbReference type="PANTHER" id="PTHR13903:SF8">
    <property type="entry name" value="PIRIN"/>
    <property type="match status" value="1"/>
</dbReference>
<dbReference type="SUPFAM" id="SSF51182">
    <property type="entry name" value="RmlC-like cupins"/>
    <property type="match status" value="1"/>
</dbReference>
<comment type="caution">
    <text evidence="5">The sequence shown here is derived from an EMBL/GenBank/DDBJ whole genome shotgun (WGS) entry which is preliminary data.</text>
</comment>
<accession>A0ABU1RQE4</accession>
<organism evidence="5 6">
    <name type="scientific">Pseudoxanthomonas sacheonensis</name>
    <dbReference type="NCBI Taxonomy" id="443615"/>
    <lineage>
        <taxon>Bacteria</taxon>
        <taxon>Pseudomonadati</taxon>
        <taxon>Pseudomonadota</taxon>
        <taxon>Gammaproteobacteria</taxon>
        <taxon>Lysobacterales</taxon>
        <taxon>Lysobacteraceae</taxon>
        <taxon>Pseudoxanthomonas</taxon>
    </lineage>
</organism>
<dbReference type="EMBL" id="JAVDTT010000001">
    <property type="protein sequence ID" value="MDR6840981.1"/>
    <property type="molecule type" value="Genomic_DNA"/>
</dbReference>
<reference evidence="5 6" key="1">
    <citation type="submission" date="2023-07" db="EMBL/GenBank/DDBJ databases">
        <title>Sorghum-associated microbial communities from plants grown in Nebraska, USA.</title>
        <authorList>
            <person name="Schachtman D."/>
        </authorList>
    </citation>
    <scope>NUCLEOTIDE SEQUENCE [LARGE SCALE GENOMIC DNA]</scope>
    <source>
        <strain evidence="5 6">BE107</strain>
    </source>
</reference>
<evidence type="ECO:0000313" key="6">
    <source>
        <dbReference type="Proteomes" id="UP001254759"/>
    </source>
</evidence>
<feature type="domain" description="Pirin C-terminal" evidence="4">
    <location>
        <begin position="167"/>
        <end position="272"/>
    </location>
</feature>
<dbReference type="PANTHER" id="PTHR13903">
    <property type="entry name" value="PIRIN-RELATED"/>
    <property type="match status" value="1"/>
</dbReference>